<name>A0A6S6THK8_9GAMM</name>
<feature type="transmembrane region" description="Helical" evidence="1">
    <location>
        <begin position="101"/>
        <end position="121"/>
    </location>
</feature>
<keyword evidence="1" id="KW-0812">Transmembrane</keyword>
<protein>
    <submittedName>
        <fullName evidence="2">Paraquat-inducible membrane protein A</fullName>
    </submittedName>
</protein>
<gene>
    <name evidence="2" type="ORF">HELGO_WM45624</name>
</gene>
<evidence type="ECO:0000313" key="2">
    <source>
        <dbReference type="EMBL" id="CAA6815939.1"/>
    </source>
</evidence>
<feature type="transmembrane region" description="Helical" evidence="1">
    <location>
        <begin position="55"/>
        <end position="80"/>
    </location>
</feature>
<reference evidence="2" key="1">
    <citation type="submission" date="2020-01" db="EMBL/GenBank/DDBJ databases">
        <authorList>
            <person name="Meier V. D."/>
            <person name="Meier V D."/>
        </authorList>
    </citation>
    <scope>NUCLEOTIDE SEQUENCE</scope>
    <source>
        <strain evidence="2">HLG_WM_MAG_08</strain>
    </source>
</reference>
<sequence>MPLLQRWIFNGLLLLALWAFWQGIFAPLMRLEKFWFFNNQYSLYSSLQTLWEHGEVFLCSFLFLFSVLTPLVKMAGLALIANTGKQFRHVHERFLYILETWGKWSMLDVFVVALLFVSVKLGTLANVTVHEGLYWFGGAVLLVQSLSVWLSWAIKKPSAAR</sequence>
<organism evidence="2">
    <name type="scientific">uncultured Thiotrichaceae bacterium</name>
    <dbReference type="NCBI Taxonomy" id="298394"/>
    <lineage>
        <taxon>Bacteria</taxon>
        <taxon>Pseudomonadati</taxon>
        <taxon>Pseudomonadota</taxon>
        <taxon>Gammaproteobacteria</taxon>
        <taxon>Thiotrichales</taxon>
        <taxon>Thiotrichaceae</taxon>
        <taxon>environmental samples</taxon>
    </lineage>
</organism>
<feature type="transmembrane region" description="Helical" evidence="1">
    <location>
        <begin position="133"/>
        <end position="154"/>
    </location>
</feature>
<keyword evidence="1" id="KW-1133">Transmembrane helix</keyword>
<dbReference type="AlphaFoldDB" id="A0A6S6THK8"/>
<feature type="transmembrane region" description="Helical" evidence="1">
    <location>
        <begin position="7"/>
        <end position="29"/>
    </location>
</feature>
<dbReference type="InterPro" id="IPR007498">
    <property type="entry name" value="PqiA-like"/>
</dbReference>
<keyword evidence="1" id="KW-0472">Membrane</keyword>
<proteinExistence type="predicted"/>
<dbReference type="Pfam" id="PF04403">
    <property type="entry name" value="PqiA"/>
    <property type="match status" value="1"/>
</dbReference>
<accession>A0A6S6THK8</accession>
<dbReference type="EMBL" id="CACVAV010000255">
    <property type="protein sequence ID" value="CAA6815939.1"/>
    <property type="molecule type" value="Genomic_DNA"/>
</dbReference>
<evidence type="ECO:0000256" key="1">
    <source>
        <dbReference type="SAM" id="Phobius"/>
    </source>
</evidence>